<sequence length="150" mass="15832">MEQLTDRVVQKTSLEPSIAKAAIGMVLMFLRDEVPEGRVAEFIDKMPGARAAVAAAQARGDGGVTQAIEGLTSFMGHGRADLNILIGKLANLGVTETQARQLLDETLTRAEVLIGPEGAAKIRAILPEMAMRSGVTPPPQPEPPAARPRG</sequence>
<name>A0AA48LYG8_9ZZZZ</name>
<protein>
    <recommendedName>
        <fullName evidence="3">DUF2267 domain-containing protein</fullName>
    </recommendedName>
</protein>
<gene>
    <name evidence="2" type="ORF">AMST5_01468</name>
</gene>
<accession>A0AA48LYG8</accession>
<reference evidence="2" key="1">
    <citation type="submission" date="2023-07" db="EMBL/GenBank/DDBJ databases">
        <authorList>
            <person name="Pelsma A.J. K."/>
        </authorList>
    </citation>
    <scope>NUCLEOTIDE SEQUENCE</scope>
</reference>
<feature type="compositionally biased region" description="Pro residues" evidence="1">
    <location>
        <begin position="136"/>
        <end position="150"/>
    </location>
</feature>
<organism evidence="2">
    <name type="scientific">freshwater sediment metagenome</name>
    <dbReference type="NCBI Taxonomy" id="556182"/>
    <lineage>
        <taxon>unclassified sequences</taxon>
        <taxon>metagenomes</taxon>
        <taxon>ecological metagenomes</taxon>
    </lineage>
</organism>
<evidence type="ECO:0000313" key="2">
    <source>
        <dbReference type="EMBL" id="CAJ0862201.1"/>
    </source>
</evidence>
<evidence type="ECO:0008006" key="3">
    <source>
        <dbReference type="Google" id="ProtNLM"/>
    </source>
</evidence>
<evidence type="ECO:0000256" key="1">
    <source>
        <dbReference type="SAM" id="MobiDB-lite"/>
    </source>
</evidence>
<proteinExistence type="predicted"/>
<feature type="region of interest" description="Disordered" evidence="1">
    <location>
        <begin position="131"/>
        <end position="150"/>
    </location>
</feature>
<dbReference type="EMBL" id="OY288114">
    <property type="protein sequence ID" value="CAJ0862201.1"/>
    <property type="molecule type" value="Genomic_DNA"/>
</dbReference>
<dbReference type="AlphaFoldDB" id="A0AA48LYG8"/>